<evidence type="ECO:0000256" key="6">
    <source>
        <dbReference type="ARBA" id="ARBA00023136"/>
    </source>
</evidence>
<evidence type="ECO:0000313" key="9">
    <source>
        <dbReference type="Proteomes" id="UP000886785"/>
    </source>
</evidence>
<keyword evidence="3" id="KW-1003">Cell membrane</keyword>
<feature type="transmembrane region" description="Helical" evidence="7">
    <location>
        <begin position="242"/>
        <end position="267"/>
    </location>
</feature>
<feature type="transmembrane region" description="Helical" evidence="7">
    <location>
        <begin position="187"/>
        <end position="206"/>
    </location>
</feature>
<dbReference type="AlphaFoldDB" id="A0A9D1J2H3"/>
<feature type="transmembrane region" description="Helical" evidence="7">
    <location>
        <begin position="353"/>
        <end position="373"/>
    </location>
</feature>
<dbReference type="SUPFAM" id="SSF161098">
    <property type="entry name" value="MetI-like"/>
    <property type="match status" value="1"/>
</dbReference>
<protein>
    <submittedName>
        <fullName evidence="8">Sugar ABC transporter permease</fullName>
    </submittedName>
</protein>
<keyword evidence="2" id="KW-0813">Transport</keyword>
<dbReference type="InterPro" id="IPR050809">
    <property type="entry name" value="UgpAE/MalFG_permease"/>
</dbReference>
<comment type="subcellular location">
    <subcellularLocation>
        <location evidence="1">Cell membrane</location>
        <topology evidence="1">Multi-pass membrane protein</topology>
    </subcellularLocation>
</comment>
<accession>A0A9D1J2H3</accession>
<dbReference type="InterPro" id="IPR035906">
    <property type="entry name" value="MetI-like_sf"/>
</dbReference>
<proteinExistence type="predicted"/>
<dbReference type="PANTHER" id="PTHR43227">
    <property type="entry name" value="BLL4140 PROTEIN"/>
    <property type="match status" value="1"/>
</dbReference>
<feature type="transmembrane region" description="Helical" evidence="7">
    <location>
        <begin position="12"/>
        <end position="34"/>
    </location>
</feature>
<evidence type="ECO:0000256" key="3">
    <source>
        <dbReference type="ARBA" id="ARBA00022475"/>
    </source>
</evidence>
<feature type="transmembrane region" description="Helical" evidence="7">
    <location>
        <begin position="112"/>
        <end position="137"/>
    </location>
</feature>
<evidence type="ECO:0000256" key="5">
    <source>
        <dbReference type="ARBA" id="ARBA00022989"/>
    </source>
</evidence>
<evidence type="ECO:0000256" key="1">
    <source>
        <dbReference type="ARBA" id="ARBA00004651"/>
    </source>
</evidence>
<name>A0A9D1J2H3_9FIRM</name>
<feature type="transmembrane region" description="Helical" evidence="7">
    <location>
        <begin position="385"/>
        <end position="407"/>
    </location>
</feature>
<evidence type="ECO:0000256" key="2">
    <source>
        <dbReference type="ARBA" id="ARBA00022448"/>
    </source>
</evidence>
<dbReference type="PANTHER" id="PTHR43227:SF8">
    <property type="entry name" value="DIACETYLCHITOBIOSE UPTAKE SYSTEM PERMEASE PROTEIN DASB"/>
    <property type="match status" value="1"/>
</dbReference>
<feature type="transmembrane region" description="Helical" evidence="7">
    <location>
        <begin position="288"/>
        <end position="309"/>
    </location>
</feature>
<feature type="transmembrane region" description="Helical" evidence="7">
    <location>
        <begin position="321"/>
        <end position="341"/>
    </location>
</feature>
<feature type="transmembrane region" description="Helical" evidence="7">
    <location>
        <begin position="149"/>
        <end position="175"/>
    </location>
</feature>
<organism evidence="8 9">
    <name type="scientific">Candidatus Gallacutalibacter pullicola</name>
    <dbReference type="NCBI Taxonomy" id="2840830"/>
    <lineage>
        <taxon>Bacteria</taxon>
        <taxon>Bacillati</taxon>
        <taxon>Bacillota</taxon>
        <taxon>Clostridia</taxon>
        <taxon>Eubacteriales</taxon>
        <taxon>Candidatus Gallacutalibacter</taxon>
    </lineage>
</organism>
<reference evidence="8" key="2">
    <citation type="journal article" date="2021" name="PeerJ">
        <title>Extensive microbial diversity within the chicken gut microbiome revealed by metagenomics and culture.</title>
        <authorList>
            <person name="Gilroy R."/>
            <person name="Ravi A."/>
            <person name="Getino M."/>
            <person name="Pursley I."/>
            <person name="Horton D.L."/>
            <person name="Alikhan N.F."/>
            <person name="Baker D."/>
            <person name="Gharbi K."/>
            <person name="Hall N."/>
            <person name="Watson M."/>
            <person name="Adriaenssens E.M."/>
            <person name="Foster-Nyarko E."/>
            <person name="Jarju S."/>
            <person name="Secka A."/>
            <person name="Antonio M."/>
            <person name="Oren A."/>
            <person name="Chaudhuri R.R."/>
            <person name="La Ragione R."/>
            <person name="Hildebrand F."/>
            <person name="Pallen M.J."/>
        </authorList>
    </citation>
    <scope>NUCLEOTIDE SEQUENCE</scope>
    <source>
        <strain evidence="8">ChiSjej1B19-7085</strain>
    </source>
</reference>
<feature type="transmembrane region" description="Helical" evidence="7">
    <location>
        <begin position="81"/>
        <end position="100"/>
    </location>
</feature>
<reference evidence="8" key="1">
    <citation type="submission" date="2020-10" db="EMBL/GenBank/DDBJ databases">
        <authorList>
            <person name="Gilroy R."/>
        </authorList>
    </citation>
    <scope>NUCLEOTIDE SEQUENCE</scope>
    <source>
        <strain evidence="8">ChiSjej1B19-7085</strain>
    </source>
</reference>
<keyword evidence="5 7" id="KW-1133">Transmembrane helix</keyword>
<dbReference type="Proteomes" id="UP000886785">
    <property type="component" value="Unassembled WGS sequence"/>
</dbReference>
<dbReference type="Gene3D" id="1.10.3720.10">
    <property type="entry name" value="MetI-like"/>
    <property type="match status" value="1"/>
</dbReference>
<gene>
    <name evidence="8" type="ORF">IAA54_10755</name>
</gene>
<keyword evidence="4 7" id="KW-0812">Transmembrane</keyword>
<dbReference type="GO" id="GO:0005886">
    <property type="term" value="C:plasma membrane"/>
    <property type="evidence" value="ECO:0007669"/>
    <property type="project" value="UniProtKB-SubCell"/>
</dbReference>
<evidence type="ECO:0000313" key="8">
    <source>
        <dbReference type="EMBL" id="HIR58134.1"/>
    </source>
</evidence>
<feature type="transmembrane region" description="Helical" evidence="7">
    <location>
        <begin position="419"/>
        <end position="439"/>
    </location>
</feature>
<dbReference type="EMBL" id="DVHF01000135">
    <property type="protein sequence ID" value="HIR58134.1"/>
    <property type="molecule type" value="Genomic_DNA"/>
</dbReference>
<comment type="caution">
    <text evidence="8">The sequence shown here is derived from an EMBL/GenBank/DDBJ whole genome shotgun (WGS) entry which is preliminary data.</text>
</comment>
<evidence type="ECO:0000256" key="7">
    <source>
        <dbReference type="SAM" id="Phobius"/>
    </source>
</evidence>
<sequence length="529" mass="57119">MKTAQTTVRQTTGRIGGLICFLAVVLFAAALKFYPAFQGFLLSFQEYTPLYGMTNSPWVGTQNYDQLLNGPYFYSILKNSFVLGFLANLIPIAVGFLLGWPLAKFSGGKTAGLFLGIWLLPVFLPAQMYTSIAGWFGGADLLGNPFSSVLVYLGAAGIRTLCFSVFLCGICGYLCKRSGASSTKGSLLGGGVLLMISAINLLTPSLEILHGIQNPLNYEATDTLDTYAYRTGLMNASFSPSAAAWCVKLLLELPFFLLAVIVFLRLFKNISFRREPASIQESTSLPGIFSLIAVGFFSIFAMVVFISLFPGRSPDFTRYALNGAVAAIFTAVLFFGFLLLFGYGSASRPAAGIVLGGFLLWISCNTVGEYLFYRQAYAINTPWPVILNGVFLPTLLIPFLVISVLIFQNRPCGGFGDWIHRMLPFLLLFTGLSMANAWGSSEASVIYISDNAQYGLSILLRNAFLLVGNTDAVAPLGTPENIGLTGACAVFCIVPFCIGVLSVILFTITDLRSSDHAADLRSADRAALC</sequence>
<keyword evidence="6 7" id="KW-0472">Membrane</keyword>
<evidence type="ECO:0000256" key="4">
    <source>
        <dbReference type="ARBA" id="ARBA00022692"/>
    </source>
</evidence>
<feature type="transmembrane region" description="Helical" evidence="7">
    <location>
        <begin position="482"/>
        <end position="506"/>
    </location>
</feature>